<comment type="similarity">
    <text evidence="4">In the N-terminal section; belongs to the leguminous lectin family.</text>
</comment>
<evidence type="ECO:0000256" key="3">
    <source>
        <dbReference type="ARBA" id="ARBA00004251"/>
    </source>
</evidence>
<keyword evidence="8" id="KW-1003">Cell membrane</keyword>
<evidence type="ECO:0000256" key="25">
    <source>
        <dbReference type="SAM" id="MobiDB-lite"/>
    </source>
</evidence>
<feature type="region of interest" description="Disordered" evidence="25">
    <location>
        <begin position="1686"/>
        <end position="1880"/>
    </location>
</feature>
<evidence type="ECO:0000259" key="27">
    <source>
        <dbReference type="PROSITE" id="PS50011"/>
    </source>
</evidence>
<dbReference type="GO" id="GO:0030246">
    <property type="term" value="F:carbohydrate binding"/>
    <property type="evidence" value="ECO:0007669"/>
    <property type="project" value="UniProtKB-KW"/>
</dbReference>
<dbReference type="Pfam" id="PF00139">
    <property type="entry name" value="Lectin_legB"/>
    <property type="match status" value="1"/>
</dbReference>
<dbReference type="GO" id="GO:0005524">
    <property type="term" value="F:ATP binding"/>
    <property type="evidence" value="ECO:0007669"/>
    <property type="project" value="UniProtKB-UniRule"/>
</dbReference>
<feature type="region of interest" description="Disordered" evidence="25">
    <location>
        <begin position="636"/>
        <end position="663"/>
    </location>
</feature>
<feature type="compositionally biased region" description="Polar residues" evidence="25">
    <location>
        <begin position="580"/>
        <end position="589"/>
    </location>
</feature>
<keyword evidence="10" id="KW-0723">Serine/threonine-protein kinase</keyword>
<keyword evidence="29" id="KW-1185">Reference proteome</keyword>
<evidence type="ECO:0000256" key="24">
    <source>
        <dbReference type="PROSITE-ProRule" id="PRU10141"/>
    </source>
</evidence>
<name>A0A9Q1R837_9SOLA</name>
<dbReference type="Proteomes" id="UP001152561">
    <property type="component" value="Unassembled WGS sequence"/>
</dbReference>
<evidence type="ECO:0000256" key="23">
    <source>
        <dbReference type="ARBA" id="ARBA00023242"/>
    </source>
</evidence>
<dbReference type="CDD" id="cd14066">
    <property type="entry name" value="STKc_IRAK"/>
    <property type="match status" value="1"/>
</dbReference>
<comment type="subcellular location">
    <subcellularLocation>
        <location evidence="3">Cell membrane</location>
        <topology evidence="3">Single-pass type I membrane protein</topology>
    </subcellularLocation>
    <subcellularLocation>
        <location evidence="2">Cytoplasm</location>
        <location evidence="2">Cytoskeleton</location>
        <location evidence="2">Spindle</location>
    </subcellularLocation>
    <subcellularLocation>
        <location evidence="1">Nucleus</location>
    </subcellularLocation>
</comment>
<evidence type="ECO:0000256" key="8">
    <source>
        <dbReference type="ARBA" id="ARBA00022475"/>
    </source>
</evidence>
<proteinExistence type="inferred from homology"/>
<evidence type="ECO:0000256" key="13">
    <source>
        <dbReference type="ARBA" id="ARBA00022729"/>
    </source>
</evidence>
<keyword evidence="11" id="KW-0808">Transferase</keyword>
<feature type="region of interest" description="Disordered" evidence="25">
    <location>
        <begin position="1610"/>
        <end position="1642"/>
    </location>
</feature>
<dbReference type="InterPro" id="IPR017441">
    <property type="entry name" value="Protein_kinase_ATP_BS"/>
</dbReference>
<dbReference type="FunFam" id="2.60.120.200:FF:000141">
    <property type="entry name" value="L-type lectin-domain containing receptor kinase VIII.1"/>
    <property type="match status" value="1"/>
</dbReference>
<evidence type="ECO:0000256" key="6">
    <source>
        <dbReference type="ARBA" id="ARBA00010217"/>
    </source>
</evidence>
<organism evidence="28 29">
    <name type="scientific">Anisodus acutangulus</name>
    <dbReference type="NCBI Taxonomy" id="402998"/>
    <lineage>
        <taxon>Eukaryota</taxon>
        <taxon>Viridiplantae</taxon>
        <taxon>Streptophyta</taxon>
        <taxon>Embryophyta</taxon>
        <taxon>Tracheophyta</taxon>
        <taxon>Spermatophyta</taxon>
        <taxon>Magnoliopsida</taxon>
        <taxon>eudicotyledons</taxon>
        <taxon>Gunneridae</taxon>
        <taxon>Pentapetalae</taxon>
        <taxon>asterids</taxon>
        <taxon>lamiids</taxon>
        <taxon>Solanales</taxon>
        <taxon>Solanaceae</taxon>
        <taxon>Solanoideae</taxon>
        <taxon>Hyoscyameae</taxon>
        <taxon>Anisodus</taxon>
    </lineage>
</organism>
<keyword evidence="9" id="KW-0963">Cytoplasm</keyword>
<dbReference type="EC" id="2.7.11.1" evidence="7"/>
<reference evidence="29" key="1">
    <citation type="journal article" date="2023" name="Proc. Natl. Acad. Sci. U.S.A.">
        <title>Genomic and structural basis for evolution of tropane alkaloid biosynthesis.</title>
        <authorList>
            <person name="Wanga Y.-J."/>
            <person name="Taina T."/>
            <person name="Yua J.-Y."/>
            <person name="Lia J."/>
            <person name="Xua B."/>
            <person name="Chenc J."/>
            <person name="D'Auriad J.C."/>
            <person name="Huanga J.-P."/>
            <person name="Huanga S.-X."/>
        </authorList>
    </citation>
    <scope>NUCLEOTIDE SEQUENCE [LARGE SCALE GENOMIC DNA]</scope>
    <source>
        <strain evidence="29">cv. KIB-2019</strain>
    </source>
</reference>
<dbReference type="CDD" id="cd06899">
    <property type="entry name" value="lectin_legume_LecRK_Arcelin_ConA"/>
    <property type="match status" value="1"/>
</dbReference>
<accession>A0A9Q1R837</accession>
<comment type="similarity">
    <text evidence="5">Belongs to the INCENP family.</text>
</comment>
<feature type="compositionally biased region" description="Basic and acidic residues" evidence="25">
    <location>
        <begin position="1840"/>
        <end position="1864"/>
    </location>
</feature>
<dbReference type="PROSITE" id="PS50011">
    <property type="entry name" value="PROTEIN_KINASE_DOM"/>
    <property type="match status" value="1"/>
</dbReference>
<feature type="domain" description="Protein kinase" evidence="27">
    <location>
        <begin position="2306"/>
        <end position="2583"/>
    </location>
</feature>
<dbReference type="InterPro" id="IPR000719">
    <property type="entry name" value="Prot_kinase_dom"/>
</dbReference>
<dbReference type="GO" id="GO:0004674">
    <property type="term" value="F:protein serine/threonine kinase activity"/>
    <property type="evidence" value="ECO:0007669"/>
    <property type="project" value="UniProtKB-KW"/>
</dbReference>
<dbReference type="InterPro" id="IPR013320">
    <property type="entry name" value="ConA-like_dom_sf"/>
</dbReference>
<evidence type="ECO:0000256" key="10">
    <source>
        <dbReference type="ARBA" id="ARBA00022527"/>
    </source>
</evidence>
<dbReference type="GO" id="GO:0005886">
    <property type="term" value="C:plasma membrane"/>
    <property type="evidence" value="ECO:0007669"/>
    <property type="project" value="UniProtKB-SubCell"/>
</dbReference>
<feature type="transmembrane region" description="Helical" evidence="26">
    <location>
        <begin position="2247"/>
        <end position="2271"/>
    </location>
</feature>
<evidence type="ECO:0000256" key="1">
    <source>
        <dbReference type="ARBA" id="ARBA00004123"/>
    </source>
</evidence>
<evidence type="ECO:0000256" key="16">
    <source>
        <dbReference type="ARBA" id="ARBA00022777"/>
    </source>
</evidence>
<evidence type="ECO:0000256" key="5">
    <source>
        <dbReference type="ARBA" id="ARBA00010042"/>
    </source>
</evidence>
<keyword evidence="20" id="KW-0675">Receptor</keyword>
<dbReference type="Gene3D" id="1.10.510.10">
    <property type="entry name" value="Transferase(Phosphotransferase) domain 1"/>
    <property type="match status" value="1"/>
</dbReference>
<dbReference type="SUPFAM" id="SSF56112">
    <property type="entry name" value="Protein kinase-like (PK-like)"/>
    <property type="match status" value="1"/>
</dbReference>
<feature type="region of interest" description="Disordered" evidence="25">
    <location>
        <begin position="538"/>
        <end position="594"/>
    </location>
</feature>
<keyword evidence="18 26" id="KW-1133">Transmembrane helix</keyword>
<evidence type="ECO:0000256" key="22">
    <source>
        <dbReference type="ARBA" id="ARBA00023212"/>
    </source>
</evidence>
<evidence type="ECO:0000256" key="9">
    <source>
        <dbReference type="ARBA" id="ARBA00022490"/>
    </source>
</evidence>
<comment type="similarity">
    <text evidence="6">In the C-terminal section; belongs to the protein kinase superfamily. Ser/Thr protein kinase family.</text>
</comment>
<feature type="region of interest" description="Disordered" evidence="25">
    <location>
        <begin position="1048"/>
        <end position="1073"/>
    </location>
</feature>
<dbReference type="Pfam" id="PF00069">
    <property type="entry name" value="Pkinase"/>
    <property type="match status" value="1"/>
</dbReference>
<evidence type="ECO:0000256" key="15">
    <source>
        <dbReference type="ARBA" id="ARBA00022741"/>
    </source>
</evidence>
<dbReference type="FunFam" id="1.10.510.10:FF:000342">
    <property type="entry name" value="L-type lectin-domain containing receptor kinase VIII.1"/>
    <property type="match status" value="1"/>
</dbReference>
<keyword evidence="17 24" id="KW-0067">ATP-binding</keyword>
<keyword evidence="19 26" id="KW-0472">Membrane</keyword>
<keyword evidence="16" id="KW-0418">Kinase</keyword>
<keyword evidence="21" id="KW-0325">Glycoprotein</keyword>
<keyword evidence="13" id="KW-0732">Signal</keyword>
<feature type="region of interest" description="Disordered" evidence="25">
    <location>
        <begin position="1557"/>
        <end position="1584"/>
    </location>
</feature>
<comment type="caution">
    <text evidence="28">The sequence shown here is derived from an EMBL/GenBank/DDBJ whole genome shotgun (WGS) entry which is preliminary data.</text>
</comment>
<feature type="region of interest" description="Disordered" evidence="25">
    <location>
        <begin position="214"/>
        <end position="257"/>
    </location>
</feature>
<dbReference type="PANTHER" id="PTHR27007">
    <property type="match status" value="1"/>
</dbReference>
<evidence type="ECO:0000256" key="18">
    <source>
        <dbReference type="ARBA" id="ARBA00022989"/>
    </source>
</evidence>
<keyword evidence="14" id="KW-0430">Lectin</keyword>
<keyword evidence="15 24" id="KW-0547">Nucleotide-binding</keyword>
<evidence type="ECO:0000256" key="20">
    <source>
        <dbReference type="ARBA" id="ARBA00023170"/>
    </source>
</evidence>
<dbReference type="SUPFAM" id="SSF49899">
    <property type="entry name" value="Concanavalin A-like lectins/glucanases"/>
    <property type="match status" value="1"/>
</dbReference>
<evidence type="ECO:0000256" key="21">
    <source>
        <dbReference type="ARBA" id="ARBA00023180"/>
    </source>
</evidence>
<dbReference type="Gene3D" id="3.30.200.20">
    <property type="entry name" value="Phosphorylase Kinase, domain 1"/>
    <property type="match status" value="1"/>
</dbReference>
<protein>
    <recommendedName>
        <fullName evidence="7">non-specific serine/threonine protein kinase</fullName>
        <ecNumber evidence="7">2.7.11.1</ecNumber>
    </recommendedName>
</protein>
<dbReference type="InterPro" id="IPR050528">
    <property type="entry name" value="L-type_Lectin-RKs"/>
</dbReference>
<evidence type="ECO:0000256" key="11">
    <source>
        <dbReference type="ARBA" id="ARBA00022679"/>
    </source>
</evidence>
<dbReference type="GO" id="GO:0002229">
    <property type="term" value="P:defense response to oomycetes"/>
    <property type="evidence" value="ECO:0007669"/>
    <property type="project" value="UniProtKB-ARBA"/>
</dbReference>
<keyword evidence="22" id="KW-0206">Cytoskeleton</keyword>
<dbReference type="PROSITE" id="PS00107">
    <property type="entry name" value="PROTEIN_KINASE_ATP"/>
    <property type="match status" value="1"/>
</dbReference>
<dbReference type="GO" id="GO:0005819">
    <property type="term" value="C:spindle"/>
    <property type="evidence" value="ECO:0007669"/>
    <property type="project" value="UniProtKB-SubCell"/>
</dbReference>
<dbReference type="InterPro" id="IPR011009">
    <property type="entry name" value="Kinase-like_dom_sf"/>
</dbReference>
<keyword evidence="23" id="KW-0539">Nucleus</keyword>
<dbReference type="InterPro" id="IPR005635">
    <property type="entry name" value="Inner_centromere_prot_ARK-bd"/>
</dbReference>
<feature type="binding site" evidence="24">
    <location>
        <position position="2335"/>
    </location>
    <ligand>
        <name>ATP</name>
        <dbReference type="ChEBI" id="CHEBI:30616"/>
    </ligand>
</feature>
<evidence type="ECO:0000256" key="2">
    <source>
        <dbReference type="ARBA" id="ARBA00004186"/>
    </source>
</evidence>
<dbReference type="Pfam" id="PF03941">
    <property type="entry name" value="INCENP_ARK-bind"/>
    <property type="match status" value="1"/>
</dbReference>
<evidence type="ECO:0000256" key="19">
    <source>
        <dbReference type="ARBA" id="ARBA00023136"/>
    </source>
</evidence>
<dbReference type="PROSITE" id="PS00108">
    <property type="entry name" value="PROTEIN_KINASE_ST"/>
    <property type="match status" value="1"/>
</dbReference>
<evidence type="ECO:0000256" key="12">
    <source>
        <dbReference type="ARBA" id="ARBA00022692"/>
    </source>
</evidence>
<dbReference type="FunFam" id="3.30.200.20:FF:000372">
    <property type="entry name" value="L-type lectin-domain containing receptor kinase VIII.1"/>
    <property type="match status" value="1"/>
</dbReference>
<evidence type="ECO:0000256" key="14">
    <source>
        <dbReference type="ARBA" id="ARBA00022734"/>
    </source>
</evidence>
<sequence>MSTTVEDLFVEIFERKHKIIELVKQHTDRYSQHLATKCKIQGINPPLWLCSSQQPSNLKVLNKEQLISEYFPRPPTARYASARCSLNKRPVVRDDNEDMSHGTSLEVHVSNKGLHPEDGTANTAVDHDNNQECALNTVLEPDVSVNSPLDQTDARVLNNFNDLDLSLARIQRSKSRQKALQLRNSAQAEATGCSSRQKKVDVAPIGIGLSTSEQVHHNESQKWSEPSVVSNSSGGFRESAKRNHEEEREISLHTGASSKHNASTQCLECVNHSLKGDNLSDVAERSHTTKVDNSFATAQKSHSTHKYSCNFASKSTNLFASQLIDVSDKPDHLGESFPVGTEVSKLKEFVEVHQHEGIEVNRVTRSRSNCKQLNCINDSLKVNGSANIDQKDDHTQARSAGCVSDRPLQGANLSNIHKPTVKSCQDTKKKNGNYCGRITRSRSMAQKLPCLGDDSHVTITTFSDRVNTGLFAPAIGGSSEVLCSNLDSSKSVRLSLGLDHKSPKTQSSMDNEVITEPVDTSTVVGSEGGGSMFADSEKSSHEYYDTHCPTGSKSISPSSDNNDAHNQQGNTEAVMEGSPTCRSRTSNSKPKQRVEHVVANSPHDCFKPMKPKQLDFDDREECNLKRTFTPNFEEKSLKSTDEVSNISLEPTSEKKISGSPVDNRLSREQSILEQEISSKSDKVPGSSFTTKIREPAGTEMNGWALDMNEHHTSRNTKYGSRGRQSSRQSFYLHDDETLSNDVGRHDADANHVELNLKESYNSLAELHIEVGGHSCDRPAQCLPASDVANTKIAATPRISSLSKKVTRDSQDCLPKNFEIEDLISILPDVKRLSCTPNDPNFSSFNGENNHVDVCVKCDMDRDSHHKESGMLTRSPLQSRQNDDENLNVSISSEIDNTREPSVDGRFRSVKLDSWPQVKRKTVEDNPTNCFSACPNSQMSKLYQIKMDAVNLNFSTSQEKTDNVVEHTPSRTKSSSVGISEKKNCHLKEGTASLPNMLNEVVGKSCDSNPQCLPASYVVNTKTAATRHISTLTEKVTGDSQDCLVKELELEDPTSTSPDSKRQPSMPINPNLSCLDGENSHGDVCGKHNMDRHSHQKEDDMLTWSPQQSGCNDEENLDLSISSEIENARESSLFDGRFRSVKLYSWPQVKRKRIEDKQTNCLSLCPSSQMSKLQMDALSFDSNTIQEKSDNVVEHTPFRAKSSNLGISEKKICPLKEGFGSLLKLQNKVDAICFEKQNNSTDSTSSSYDELLRVSHVSSLFKEPADKELETGEHELLSDAKKFSDEHDIPDLLHLEKNVELDHPKNLTCLERKSHIGEQSLYSQSFVCSSPQNRVLDIINADQSEPVLEGFIIDAPTADGELDITQLEINYETTIQRASILEQICKSASAHTPLSHLTSSFGFDRTQYLYQSLPNGLLEHSDLSTFLSEDDVNKQLKASYSCVDEVKDSKLEIRCSDYQPSYGCQFGGWSGNQYQSPVGKFWERIPSHSSSSEKGLNLNPELMCFPIEEDPNSSEENETADVAGKIRDEFDSTVVNSHVNGLPLADITNSCLNPPASVSAAERSHARGSLDSANTDISCTGHRNKAKRKLGSSLRNMSAVKVKQTFSMGAKGIKQGKESLRRSSRPKLSAKSSFKRERQPNHNNIVSNMTSFIPLVQQKQAAAVCTGKRDVKVKALEAAEAAKRLEEKRENKRKMRKEAMKHERARLEQENSKQLEFHKKKKEEEKKKKEADAIARKRLREEEEKNERERKRKRVEEARRQQDNKPHAKRAEKDKGLPTNDEKTMAKKKCNSDVEKCQKERIGKTFKKQESEPKPTETLRNDSFQATPSPGRCRISDTSTDNEKTLGKPDASTERGAKKSREKSYEISPYQCSDDEEDEDDPPIRKFIPSWASKPNVASVLPLQQGIDPDSIFPPESFCSMDEVLVPRKPSASARRQGFFIHRLYIWEGDFCYAASAKHPLTAVIVFIPLLTYTVLIVSSQNCTFDLQSFTLRNFTLLGDSYLRNGVVGLTRELQVPSSSSGSLIYNNPISFYDQETKKVVSFSTRFAFSVNNINPTSYGDGLAFFLSPDNQTLGSSGGYLGLVNSSQLTKNKFVAIEFDTRQDLHFNDPDDNHVGLDIDSLISIKTANVKLAGVDLKSRNLISCWIDYKSEERKLLVFLSYSSLKPEKPILNVDIDLSEYLKEFMYVGFAASTEGSTELHCIENWSFQTFGFSRVRKHHSPHNVSDNSVVVNPKIQDSGHDKHHKRLGLGLGIAGPAFFCAVLVAFGWISFKKWRGLNTEKNFKAELVTGPRQFSYKELRSATRGFHSSRIIGNGAFGTVYKAFFVDSSSIAAVKRSKHSHESKTEFGAELSIIACLRHKNLVQLQGWCIEKGELLLVYDFMPNGSLDKVLYQESEHVNPLKWPYRYNIAVGLASVLTYLHQECEQQVIHRDIKASNIMLDGSYNARLGDFGLARLMDHDKSPVSTLTAGTMGYLAPEYLQYGKATEKTDVFSYGVVILELACGRRPIEDGHEMVNLVDWVWTLYSESRIIEAADKRLNGDFKEEEMKKLLLVGLSCANPDSNERPCMRRVFQILNNEAEPIFVPKVKPTLTFSTSIPLSIDDIFSDSEESEAPEDEFEIRVDLLK</sequence>
<keyword evidence="12 26" id="KW-0812">Transmembrane</keyword>
<evidence type="ECO:0000256" key="26">
    <source>
        <dbReference type="SAM" id="Phobius"/>
    </source>
</evidence>
<feature type="region of interest" description="Disordered" evidence="25">
    <location>
        <begin position="864"/>
        <end position="884"/>
    </location>
</feature>
<dbReference type="OrthoDB" id="681218at2759"/>
<dbReference type="GO" id="GO:0005634">
    <property type="term" value="C:nucleus"/>
    <property type="evidence" value="ECO:0007669"/>
    <property type="project" value="UniProtKB-SubCell"/>
</dbReference>
<dbReference type="SMART" id="SM00220">
    <property type="entry name" value="S_TKc"/>
    <property type="match status" value="1"/>
</dbReference>
<feature type="compositionally biased region" description="Basic and acidic residues" evidence="25">
    <location>
        <begin position="1696"/>
        <end position="1819"/>
    </location>
</feature>
<feature type="compositionally biased region" description="Polar residues" evidence="25">
    <location>
        <begin position="223"/>
        <end position="234"/>
    </location>
</feature>
<dbReference type="InterPro" id="IPR008271">
    <property type="entry name" value="Ser/Thr_kinase_AS"/>
</dbReference>
<evidence type="ECO:0000313" key="29">
    <source>
        <dbReference type="Proteomes" id="UP001152561"/>
    </source>
</evidence>
<dbReference type="InterPro" id="IPR001220">
    <property type="entry name" value="Legume_lectin_dom"/>
</dbReference>
<evidence type="ECO:0000313" key="28">
    <source>
        <dbReference type="EMBL" id="KAJ8542825.1"/>
    </source>
</evidence>
<dbReference type="Gene3D" id="2.60.120.200">
    <property type="match status" value="1"/>
</dbReference>
<evidence type="ECO:0000256" key="4">
    <source>
        <dbReference type="ARBA" id="ARBA00008536"/>
    </source>
</evidence>
<evidence type="ECO:0000256" key="17">
    <source>
        <dbReference type="ARBA" id="ARBA00022840"/>
    </source>
</evidence>
<feature type="compositionally biased region" description="Basic and acidic residues" evidence="25">
    <location>
        <begin position="238"/>
        <end position="251"/>
    </location>
</feature>
<feature type="compositionally biased region" description="Polar residues" evidence="25">
    <location>
        <begin position="549"/>
        <end position="571"/>
    </location>
</feature>
<gene>
    <name evidence="28" type="ORF">K7X08_005348</name>
</gene>
<dbReference type="EMBL" id="JAJAGQ010000014">
    <property type="protein sequence ID" value="KAJ8542825.1"/>
    <property type="molecule type" value="Genomic_DNA"/>
</dbReference>
<evidence type="ECO:0000256" key="7">
    <source>
        <dbReference type="ARBA" id="ARBA00012513"/>
    </source>
</evidence>